<dbReference type="InterPro" id="IPR001881">
    <property type="entry name" value="EGF-like_Ca-bd_dom"/>
</dbReference>
<dbReference type="SUPFAM" id="SSF57196">
    <property type="entry name" value="EGF/Laminin"/>
    <property type="match status" value="1"/>
</dbReference>
<feature type="region of interest" description="Disordered" evidence="6">
    <location>
        <begin position="195"/>
        <end position="230"/>
    </location>
</feature>
<evidence type="ECO:0000313" key="8">
    <source>
        <dbReference type="EMBL" id="KAJ8886017.1"/>
    </source>
</evidence>
<feature type="compositionally biased region" description="Low complexity" evidence="6">
    <location>
        <begin position="670"/>
        <end position="679"/>
    </location>
</feature>
<evidence type="ECO:0000313" key="9">
    <source>
        <dbReference type="Proteomes" id="UP001159363"/>
    </source>
</evidence>
<evidence type="ECO:0000256" key="5">
    <source>
        <dbReference type="PROSITE-ProRule" id="PRU00076"/>
    </source>
</evidence>
<evidence type="ECO:0000259" key="7">
    <source>
        <dbReference type="PROSITE" id="PS50026"/>
    </source>
</evidence>
<feature type="disulfide bond" evidence="5">
    <location>
        <begin position="265"/>
        <end position="274"/>
    </location>
</feature>
<comment type="caution">
    <text evidence="5">Lacks conserved residue(s) required for the propagation of feature annotation.</text>
</comment>
<feature type="domain" description="EGF-like" evidence="7">
    <location>
        <begin position="239"/>
        <end position="275"/>
    </location>
</feature>
<proteinExistence type="predicted"/>
<evidence type="ECO:0000256" key="4">
    <source>
        <dbReference type="ARBA" id="ARBA00023157"/>
    </source>
</evidence>
<comment type="caution">
    <text evidence="8">The sequence shown here is derived from an EMBL/GenBank/DDBJ whole genome shotgun (WGS) entry which is preliminary data.</text>
</comment>
<organism evidence="8 9">
    <name type="scientific">Dryococelus australis</name>
    <dbReference type="NCBI Taxonomy" id="614101"/>
    <lineage>
        <taxon>Eukaryota</taxon>
        <taxon>Metazoa</taxon>
        <taxon>Ecdysozoa</taxon>
        <taxon>Arthropoda</taxon>
        <taxon>Hexapoda</taxon>
        <taxon>Insecta</taxon>
        <taxon>Pterygota</taxon>
        <taxon>Neoptera</taxon>
        <taxon>Polyneoptera</taxon>
        <taxon>Phasmatodea</taxon>
        <taxon>Verophasmatodea</taxon>
        <taxon>Anareolatae</taxon>
        <taxon>Phasmatidae</taxon>
        <taxon>Eurycanthinae</taxon>
        <taxon>Dryococelus</taxon>
    </lineage>
</organism>
<dbReference type="PANTHER" id="PTHR12916">
    <property type="entry name" value="CYTOCHROME C OXIDASE POLYPEPTIDE VIC-2"/>
    <property type="match status" value="1"/>
</dbReference>
<dbReference type="Proteomes" id="UP001159363">
    <property type="component" value="Chromosome X"/>
</dbReference>
<dbReference type="Pfam" id="PF00008">
    <property type="entry name" value="EGF"/>
    <property type="match status" value="1"/>
</dbReference>
<name>A0ABQ9HNW2_9NEOP</name>
<keyword evidence="9" id="KW-1185">Reference proteome</keyword>
<sequence>MGGGKRDIPEKTPTNHIVRRSQSCLSHHTVTVALCSSEFTTDNNLTALNLEIWVDTLHFIVGLASAQQMFHPGETIRLDDNVAVHRPAGKSSSHLGRFRKGSLYREQPLELMNCWCNVFLQPGMVTFTCHHSVNEQRLHKSSDRQTIDVSEIQNRAVSLVQQFYIGIKIKLDPGSELGSRMMLVQPGLTKLEHTSSSLAAQGKKKTSQPAHLPPNVTSRSSESVHSSRPTPYRVYCERKSDDCSSQPCFNSGTCIDASNSYVCNCAEGYSGKRCEEFVDESSSQLSLLFSRCGGLVIMKQRKTGRAAETGYHRENPSISGIVGGEYSNHYTTAAPRWSTCGEHDINSRMLQPRVRRWAQKNVRVEVDQTSARLMSKTKHFRNARNDVTMLKLVSFHSKAPDSVVMQAKGIICYQRRLCTHPHIAKYLHIAVPLGQQKNVPEFKTRATLWGLRTLFSSLSDALSCACTVSSLLSGLYTMKMAKLEVPSEKTVVPVFKKMNTNGDVKSFMKVQYLDLHKTPVDVDILRIFLQEVPTTDLDGGITNLLQNLVRSFPTSLVPRCVNPKAFPFLQPTQPTFPECITCNSGVMINVPLDASRHLNFFILQFTAMPQSVTKVHSIAAGPSDHSPVLGLIHYRPHSLPIFPRFNFRSANWCAYQTSLHESLDLTAPFSTPKTSTATPPSFPTPSPPPPTPTFLSAALPPAPLPSRDCLAPSKSILGLPSTL</sequence>
<protein>
    <recommendedName>
        <fullName evidence="7">EGF-like domain-containing protein</fullName>
    </recommendedName>
</protein>
<evidence type="ECO:0000256" key="2">
    <source>
        <dbReference type="ARBA" id="ARBA00022729"/>
    </source>
</evidence>
<gene>
    <name evidence="8" type="ORF">PR048_012223</name>
</gene>
<dbReference type="EMBL" id="JARBHB010000004">
    <property type="protein sequence ID" value="KAJ8886017.1"/>
    <property type="molecule type" value="Genomic_DNA"/>
</dbReference>
<keyword evidence="4 5" id="KW-1015">Disulfide bond</keyword>
<keyword evidence="1 5" id="KW-0245">EGF-like domain</keyword>
<dbReference type="PROSITE" id="PS50026">
    <property type="entry name" value="EGF_3"/>
    <property type="match status" value="1"/>
</dbReference>
<evidence type="ECO:0000256" key="3">
    <source>
        <dbReference type="ARBA" id="ARBA00022737"/>
    </source>
</evidence>
<dbReference type="PROSITE" id="PS00022">
    <property type="entry name" value="EGF_1"/>
    <property type="match status" value="1"/>
</dbReference>
<dbReference type="SMART" id="SM00179">
    <property type="entry name" value="EGF_CA"/>
    <property type="match status" value="1"/>
</dbReference>
<dbReference type="SMART" id="SM00181">
    <property type="entry name" value="EGF"/>
    <property type="match status" value="1"/>
</dbReference>
<dbReference type="PANTHER" id="PTHR12916:SF4">
    <property type="entry name" value="UNINFLATABLE, ISOFORM C"/>
    <property type="match status" value="1"/>
</dbReference>
<evidence type="ECO:0000256" key="6">
    <source>
        <dbReference type="SAM" id="MobiDB-lite"/>
    </source>
</evidence>
<evidence type="ECO:0000256" key="1">
    <source>
        <dbReference type="ARBA" id="ARBA00022536"/>
    </source>
</evidence>
<dbReference type="InterPro" id="IPR000742">
    <property type="entry name" value="EGF"/>
</dbReference>
<keyword evidence="3" id="KW-0677">Repeat</keyword>
<reference evidence="8 9" key="1">
    <citation type="submission" date="2023-02" db="EMBL/GenBank/DDBJ databases">
        <title>LHISI_Scaffold_Assembly.</title>
        <authorList>
            <person name="Stuart O.P."/>
            <person name="Cleave R."/>
            <person name="Magrath M.J.L."/>
            <person name="Mikheyev A.S."/>
        </authorList>
    </citation>
    <scope>NUCLEOTIDE SEQUENCE [LARGE SCALE GENOMIC DNA]</scope>
    <source>
        <strain evidence="8">Daus_M_001</strain>
        <tissue evidence="8">Leg muscle</tissue>
    </source>
</reference>
<feature type="compositionally biased region" description="Low complexity" evidence="6">
    <location>
        <begin position="216"/>
        <end position="230"/>
    </location>
</feature>
<keyword evidence="2" id="KW-0732">Signal</keyword>
<dbReference type="PROSITE" id="PS00010">
    <property type="entry name" value="ASX_HYDROXYL"/>
    <property type="match status" value="1"/>
</dbReference>
<accession>A0ABQ9HNW2</accession>
<dbReference type="PROSITE" id="PS01186">
    <property type="entry name" value="EGF_2"/>
    <property type="match status" value="1"/>
</dbReference>
<dbReference type="PRINTS" id="PR00010">
    <property type="entry name" value="EGFBLOOD"/>
</dbReference>
<feature type="region of interest" description="Disordered" evidence="6">
    <location>
        <begin position="670"/>
        <end position="698"/>
    </location>
</feature>
<dbReference type="Gene3D" id="2.10.25.10">
    <property type="entry name" value="Laminin"/>
    <property type="match status" value="1"/>
</dbReference>
<dbReference type="InterPro" id="IPR000152">
    <property type="entry name" value="EGF-type_Asp/Asn_hydroxyl_site"/>
</dbReference>
<feature type="compositionally biased region" description="Pro residues" evidence="6">
    <location>
        <begin position="680"/>
        <end position="692"/>
    </location>
</feature>
<dbReference type="CDD" id="cd00054">
    <property type="entry name" value="EGF_CA"/>
    <property type="match status" value="1"/>
</dbReference>